<feature type="compositionally biased region" description="Low complexity" evidence="3">
    <location>
        <begin position="547"/>
        <end position="561"/>
    </location>
</feature>
<keyword evidence="6" id="KW-1185">Reference proteome</keyword>
<dbReference type="Proteomes" id="UP000198406">
    <property type="component" value="Unassembled WGS sequence"/>
</dbReference>
<proteinExistence type="predicted"/>
<comment type="caution">
    <text evidence="5">The sequence shown here is derived from an EMBL/GenBank/DDBJ whole genome shotgun (WGS) entry which is preliminary data.</text>
</comment>
<dbReference type="InterPro" id="IPR002110">
    <property type="entry name" value="Ankyrin_rpt"/>
</dbReference>
<dbReference type="PROSITE" id="PS50030">
    <property type="entry name" value="UBA"/>
    <property type="match status" value="1"/>
</dbReference>
<evidence type="ECO:0000256" key="1">
    <source>
        <dbReference type="PROSITE-ProRule" id="PRU00023"/>
    </source>
</evidence>
<feature type="coiled-coil region" evidence="2">
    <location>
        <begin position="202"/>
        <end position="252"/>
    </location>
</feature>
<dbReference type="Gene3D" id="1.10.8.10">
    <property type="entry name" value="DNA helicase RuvA subunit, C-terminal domain"/>
    <property type="match status" value="1"/>
</dbReference>
<feature type="compositionally biased region" description="Basic and acidic residues" evidence="3">
    <location>
        <begin position="661"/>
        <end position="677"/>
    </location>
</feature>
<keyword evidence="2" id="KW-0175">Coiled coil</keyword>
<dbReference type="SUPFAM" id="SSF140860">
    <property type="entry name" value="Pseudo ankyrin repeat-like"/>
    <property type="match status" value="1"/>
</dbReference>
<evidence type="ECO:0000256" key="3">
    <source>
        <dbReference type="SAM" id="MobiDB-lite"/>
    </source>
</evidence>
<dbReference type="InParanoid" id="A0A1Z5KPI7"/>
<dbReference type="EMBL" id="BDSP01000271">
    <property type="protein sequence ID" value="GAX28230.1"/>
    <property type="molecule type" value="Genomic_DNA"/>
</dbReference>
<feature type="region of interest" description="Disordered" evidence="3">
    <location>
        <begin position="534"/>
        <end position="611"/>
    </location>
</feature>
<sequence length="1063" mass="116748">MESTNHNPKKRMIQVKLGNQEAKSMLPSEAAEYLQSVASLGANAGRDLRIQFGNLIHDSSKSSLPKKPPGLPCTEKEMKALMSMFVEIMGLQMNTERLNETKPPPVLKNKNRSHLFQFPADIPPPPGGWPDDLTWPNTETLPPLSNTVDEDNSLEGLPALEDIPAEDKQAPPTQYVSSLEGDDEKVTGSKGIAPFEWDALERVAVEEALEHEERTRKNFRRNKKERAVAIPNNEAAKKVEELNQAALQKAEQLFLARKKAIVSWRTAVIATFQQVCQNSSASVSLLEDILEHSPLLQDYEKANPLEPHLEELLPLFVKHRQKGQAARLCLARFILRLRPLLLLTPISTIGRSVLHIASWWGESELVDRICHVNKELTEYVQKAGAKKSGRAASDTLWPPDMKLKVTLNDTCQESGWNAVHYSAISGNLVVLEILLRAGCKVDTPTKSSHTWSKSTGNGITARELVQDALSKANDVETLGTAWLELSKEHKSNQKLYMALLSKAMIRLEDVARGLLDKTTVAKVEREVETIKRECEKDESMAKKDDVSTNNSTSNDTSSKSSIPGAKIDETNEMGAAPSKRIRKKKKKPQDEPQVVEDSKPPEIRSTTSSVVPREDPVVTALLGMGFQQEDVKAAINACGGHSRATVDNAVAWIFGQQESAEEIHQVSRRETETEVKAEGSWSSKQPKKKDTKQTASLSSNEKPIFQKDEQLSRNREWPNRMAGLPRAPESKPPKSTRPAVPVSSEKEKHLELRKSAPPLQRVREEEVPDMQAANSGTAQGSSTATSSIEHRTIEIFNDDATVSTLGSIATRSTIVPHSNAPPGFQVPPTMYEEPVSSNWNHNNAFGTSFGAPPGPPAISESMAMQGLGTPKSPATIGHPTVQMNPIGHQSSLDPHQHHQLFGGYNPHNVVGSGNMNRHVSHFGAGHRVDPMPHFPTFHEPHQHHQYGASLSAQHAFLGSSNNFRSDNERLGSSLFASSNAPDPLLALSGLGTSEPHDFPIPIGLGLESLNRENEGTSLWDNQPLPLTADHGDNGLGVHLFGFSDDDKKQTPKWGSDGLGGSIW</sequence>
<feature type="region of interest" description="Disordered" evidence="3">
    <location>
        <begin position="660"/>
        <end position="786"/>
    </location>
</feature>
<feature type="compositionally biased region" description="Polar residues" evidence="3">
    <location>
        <begin position="137"/>
        <end position="147"/>
    </location>
</feature>
<dbReference type="PROSITE" id="PS50297">
    <property type="entry name" value="ANK_REP_REGION"/>
    <property type="match status" value="1"/>
</dbReference>
<dbReference type="InterPro" id="IPR036770">
    <property type="entry name" value="Ankyrin_rpt-contain_sf"/>
</dbReference>
<name>A0A1Z5KPI7_FISSO</name>
<dbReference type="InterPro" id="IPR009060">
    <property type="entry name" value="UBA-like_sf"/>
</dbReference>
<dbReference type="OrthoDB" id="47731at2759"/>
<feature type="repeat" description="ANK" evidence="1">
    <location>
        <begin position="414"/>
        <end position="446"/>
    </location>
</feature>
<feature type="domain" description="UBA" evidence="4">
    <location>
        <begin position="612"/>
        <end position="656"/>
    </location>
</feature>
<dbReference type="InterPro" id="IPR015940">
    <property type="entry name" value="UBA"/>
</dbReference>
<evidence type="ECO:0000256" key="2">
    <source>
        <dbReference type="SAM" id="Coils"/>
    </source>
</evidence>
<dbReference type="AlphaFoldDB" id="A0A1Z5KPI7"/>
<feature type="compositionally biased region" description="Basic and acidic residues" evidence="3">
    <location>
        <begin position="744"/>
        <end position="754"/>
    </location>
</feature>
<keyword evidence="1" id="KW-0040">ANK repeat</keyword>
<gene>
    <name evidence="5" type="ORF">FisN_27Hh122</name>
</gene>
<dbReference type="SMART" id="SM00248">
    <property type="entry name" value="ANK"/>
    <property type="match status" value="2"/>
</dbReference>
<feature type="compositionally biased region" description="Basic and acidic residues" evidence="3">
    <location>
        <begin position="704"/>
        <end position="718"/>
    </location>
</feature>
<feature type="compositionally biased region" description="Basic and acidic residues" evidence="3">
    <location>
        <begin position="534"/>
        <end position="546"/>
    </location>
</feature>
<protein>
    <recommendedName>
        <fullName evidence="4">UBA domain-containing protein</fullName>
    </recommendedName>
</protein>
<dbReference type="PROSITE" id="PS50088">
    <property type="entry name" value="ANK_REPEAT"/>
    <property type="match status" value="1"/>
</dbReference>
<evidence type="ECO:0000313" key="5">
    <source>
        <dbReference type="EMBL" id="GAX28230.1"/>
    </source>
</evidence>
<accession>A0A1Z5KPI7</accession>
<evidence type="ECO:0000259" key="4">
    <source>
        <dbReference type="PROSITE" id="PS50030"/>
    </source>
</evidence>
<evidence type="ECO:0000313" key="6">
    <source>
        <dbReference type="Proteomes" id="UP000198406"/>
    </source>
</evidence>
<reference evidence="5 6" key="1">
    <citation type="journal article" date="2015" name="Plant Cell">
        <title>Oil accumulation by the oleaginous diatom Fistulifera solaris as revealed by the genome and transcriptome.</title>
        <authorList>
            <person name="Tanaka T."/>
            <person name="Maeda Y."/>
            <person name="Veluchamy A."/>
            <person name="Tanaka M."/>
            <person name="Abida H."/>
            <person name="Marechal E."/>
            <person name="Bowler C."/>
            <person name="Muto M."/>
            <person name="Sunaga Y."/>
            <person name="Tanaka M."/>
            <person name="Yoshino T."/>
            <person name="Taniguchi T."/>
            <person name="Fukuda Y."/>
            <person name="Nemoto M."/>
            <person name="Matsumoto M."/>
            <person name="Wong P.S."/>
            <person name="Aburatani S."/>
            <person name="Fujibuchi W."/>
        </authorList>
    </citation>
    <scope>NUCLEOTIDE SEQUENCE [LARGE SCALE GENOMIC DNA]</scope>
    <source>
        <strain evidence="5 6">JPCC DA0580</strain>
    </source>
</reference>
<feature type="compositionally biased region" description="Low complexity" evidence="3">
    <location>
        <begin position="771"/>
        <end position="786"/>
    </location>
</feature>
<organism evidence="5 6">
    <name type="scientific">Fistulifera solaris</name>
    <name type="common">Oleaginous diatom</name>
    <dbReference type="NCBI Taxonomy" id="1519565"/>
    <lineage>
        <taxon>Eukaryota</taxon>
        <taxon>Sar</taxon>
        <taxon>Stramenopiles</taxon>
        <taxon>Ochrophyta</taxon>
        <taxon>Bacillariophyta</taxon>
        <taxon>Bacillariophyceae</taxon>
        <taxon>Bacillariophycidae</taxon>
        <taxon>Naviculales</taxon>
        <taxon>Naviculaceae</taxon>
        <taxon>Fistulifera</taxon>
    </lineage>
</organism>
<dbReference type="Gene3D" id="1.25.40.20">
    <property type="entry name" value="Ankyrin repeat-containing domain"/>
    <property type="match status" value="1"/>
</dbReference>
<feature type="region of interest" description="Disordered" evidence="3">
    <location>
        <begin position="120"/>
        <end position="187"/>
    </location>
</feature>
<dbReference type="SUPFAM" id="SSF46934">
    <property type="entry name" value="UBA-like"/>
    <property type="match status" value="1"/>
</dbReference>